<evidence type="ECO:0000313" key="13">
    <source>
        <dbReference type="RefSeq" id="XP_010241378.1"/>
    </source>
</evidence>
<feature type="region of interest" description="Disordered" evidence="7">
    <location>
        <begin position="171"/>
        <end position="196"/>
    </location>
</feature>
<dbReference type="RefSeq" id="XP_010241379.1">
    <property type="nucleotide sequence ID" value="XM_010243077.2"/>
</dbReference>
<feature type="DNA-binding region" description="HMG box" evidence="6">
    <location>
        <begin position="277"/>
        <end position="344"/>
    </location>
</feature>
<dbReference type="Pfam" id="PF00505">
    <property type="entry name" value="HMG_box"/>
    <property type="match status" value="1"/>
</dbReference>
<evidence type="ECO:0000313" key="16">
    <source>
        <dbReference type="RefSeq" id="XP_019056159.1"/>
    </source>
</evidence>
<dbReference type="Pfam" id="PF01388">
    <property type="entry name" value="ARID"/>
    <property type="match status" value="1"/>
</dbReference>
<feature type="compositionally biased region" description="Polar residues" evidence="7">
    <location>
        <begin position="560"/>
        <end position="569"/>
    </location>
</feature>
<sequence>MVERGREAEERVGGKRELTAVSPSTYYDSPLPIREAPPNFHLYPPALAKYQDVVANPTLFMDTLQKLHAAMETKFMIPTIGGKELDLHRLFVEVTSRGGIEQIIKERRWKDVTAVFNFPSTATNASFVLRKYYVSLLHHYEQIYFFRAKGWTSPVASVHISSPSQVSAQGSFEPVMASSEAQAAETHKRRRTTPSSAVGCPVVGVIDGKFEHGYLVTVTVGTEKLRGVLYHTTDPQDGQMPRYANFFDNCIGKDTAAPRRRRRRKKSEMRKRDPAHPKPNRSGYNFFFAEQHARLKPLHPGKDREISKMIGDLWSKLTETEKAVYQERGVKDKERYRSEMEEYRERLRTGQIIGNAVPIQQRGAVPEVTMEEGDLKTGEEVDSPHIVEGDSNSGETGSEDGNSADKEMEIEASSGAVNGTESSNAAPGILAEEDCFELQGDERDGDADQVHKDGNENQVQNDQKDGHENQTQKDGNENLVQKDAYENQIQNKDNDGDENQVQDGNENQTQNDHKDGDETQVQDGNENEVQSDHKDGDENQVQDGKNQVQSDHKDEDESQVQDGKNQVQNDYKDGDESQVQKDGNENQVQNDQKDGDDNQVEKDGNADQLQEMDQKDRDENQVDEDANENQMQGNVQNEVQKELKDGEENQVQDSSLGMSVSVQEEMVITEEHQY</sequence>
<proteinExistence type="predicted"/>
<dbReference type="GO" id="GO:0003677">
    <property type="term" value="F:DNA binding"/>
    <property type="evidence" value="ECO:0000318"/>
    <property type="project" value="GO_Central"/>
</dbReference>
<dbReference type="RefSeq" id="XP_010241381.1">
    <property type="nucleotide sequence ID" value="XM_010243079.1"/>
</dbReference>
<dbReference type="RefSeq" id="XP_010241378.1">
    <property type="nucleotide sequence ID" value="XM_010243076.2"/>
</dbReference>
<keyword evidence="10" id="KW-1185">Reference proteome</keyword>
<protein>
    <submittedName>
        <fullName evidence="11 12">High mobility group B protein 15-like</fullName>
    </submittedName>
</protein>
<dbReference type="SMART" id="SM00501">
    <property type="entry name" value="BRIGHT"/>
    <property type="match status" value="1"/>
</dbReference>
<dbReference type="STRING" id="4432.A0A1U7Z2D9"/>
<evidence type="ECO:0000256" key="1">
    <source>
        <dbReference type="ARBA" id="ARBA00023015"/>
    </source>
</evidence>
<evidence type="ECO:0000313" key="11">
    <source>
        <dbReference type="RefSeq" id="XP_010241376.1"/>
    </source>
</evidence>
<keyword evidence="1" id="KW-0805">Transcription regulation</keyword>
<dbReference type="AlphaFoldDB" id="A0A1U7Z2D9"/>
<evidence type="ECO:0000313" key="12">
    <source>
        <dbReference type="RefSeq" id="XP_010241377.1"/>
    </source>
</evidence>
<dbReference type="GO" id="GO:0005634">
    <property type="term" value="C:nucleus"/>
    <property type="evidence" value="ECO:0000318"/>
    <property type="project" value="GO_Central"/>
</dbReference>
<dbReference type="PROSITE" id="PS50118">
    <property type="entry name" value="HMG_BOX_2"/>
    <property type="match status" value="1"/>
</dbReference>
<feature type="compositionally biased region" description="Basic and acidic residues" evidence="7">
    <location>
        <begin position="591"/>
        <end position="605"/>
    </location>
</feature>
<feature type="compositionally biased region" description="Polar residues" evidence="7">
    <location>
        <begin position="415"/>
        <end position="425"/>
    </location>
</feature>
<gene>
    <name evidence="11 12 13 14 15 16" type="primary">LOC104586000</name>
</gene>
<dbReference type="CDD" id="cd16872">
    <property type="entry name" value="ARID_HMGB9-like"/>
    <property type="match status" value="1"/>
</dbReference>
<evidence type="ECO:0000256" key="7">
    <source>
        <dbReference type="SAM" id="MobiDB-lite"/>
    </source>
</evidence>
<keyword evidence="2 6" id="KW-0238">DNA-binding</keyword>
<organism evidence="10 15">
    <name type="scientific">Nelumbo nucifera</name>
    <name type="common">Sacred lotus</name>
    <dbReference type="NCBI Taxonomy" id="4432"/>
    <lineage>
        <taxon>Eukaryota</taxon>
        <taxon>Viridiplantae</taxon>
        <taxon>Streptophyta</taxon>
        <taxon>Embryophyta</taxon>
        <taxon>Tracheophyta</taxon>
        <taxon>Spermatophyta</taxon>
        <taxon>Magnoliopsida</taxon>
        <taxon>Proteales</taxon>
        <taxon>Nelumbonaceae</taxon>
        <taxon>Nelumbo</taxon>
    </lineage>
</organism>
<feature type="compositionally biased region" description="Basic and acidic residues" evidence="7">
    <location>
        <begin position="570"/>
        <end position="584"/>
    </location>
</feature>
<dbReference type="SMART" id="SM00398">
    <property type="entry name" value="HMG"/>
    <property type="match status" value="1"/>
</dbReference>
<evidence type="ECO:0000259" key="8">
    <source>
        <dbReference type="PROSITE" id="PS50118"/>
    </source>
</evidence>
<dbReference type="RefSeq" id="XP_010241376.1">
    <property type="nucleotide sequence ID" value="XM_010243074.2"/>
</dbReference>
<dbReference type="FunFam" id="1.10.30.10:FF:000055">
    <property type="entry name" value="High mobility group B protein 15"/>
    <property type="match status" value="1"/>
</dbReference>
<dbReference type="FunFam" id="1.10.150.60:FF:000022">
    <property type="entry name" value="High mobility group B protein 15"/>
    <property type="match status" value="1"/>
</dbReference>
<feature type="compositionally biased region" description="Polar residues" evidence="7">
    <location>
        <begin position="390"/>
        <end position="401"/>
    </location>
</feature>
<dbReference type="CDD" id="cd22009">
    <property type="entry name" value="HMG-box_AtHMGB9-like"/>
    <property type="match status" value="1"/>
</dbReference>
<dbReference type="InterPro" id="IPR036910">
    <property type="entry name" value="HMG_box_dom_sf"/>
</dbReference>
<dbReference type="PANTHER" id="PTHR46691">
    <property type="entry name" value="HIGH MOBILITY GROUP B PROTEIN 9"/>
    <property type="match status" value="1"/>
</dbReference>
<feature type="compositionally biased region" description="Polar residues" evidence="7">
    <location>
        <begin position="649"/>
        <end position="662"/>
    </location>
</feature>
<evidence type="ECO:0000313" key="10">
    <source>
        <dbReference type="Proteomes" id="UP000189703"/>
    </source>
</evidence>
<feature type="compositionally biased region" description="Basic and acidic residues" evidence="7">
    <location>
        <begin position="462"/>
        <end position="476"/>
    </location>
</feature>
<dbReference type="GeneID" id="104586000"/>
<dbReference type="KEGG" id="nnu:104586000"/>
<evidence type="ECO:0000256" key="2">
    <source>
        <dbReference type="ARBA" id="ARBA00023125"/>
    </source>
</evidence>
<evidence type="ECO:0000313" key="15">
    <source>
        <dbReference type="RefSeq" id="XP_010241381.1"/>
    </source>
</evidence>
<feature type="compositionally biased region" description="Polar residues" evidence="7">
    <location>
        <begin position="519"/>
        <end position="528"/>
    </location>
</feature>
<dbReference type="InterPro" id="IPR001606">
    <property type="entry name" value="ARID_dom"/>
</dbReference>
<evidence type="ECO:0000313" key="14">
    <source>
        <dbReference type="RefSeq" id="XP_010241379.1"/>
    </source>
</evidence>
<feature type="region of interest" description="Disordered" evidence="7">
    <location>
        <begin position="254"/>
        <end position="284"/>
    </location>
</feature>
<feature type="compositionally biased region" description="Basic residues" evidence="7">
    <location>
        <begin position="258"/>
        <end position="269"/>
    </location>
</feature>
<dbReference type="PANTHER" id="PTHR46691:SF3">
    <property type="entry name" value="HIGH MOBILITY GROUP B PROTEIN 15"/>
    <property type="match status" value="1"/>
</dbReference>
<dbReference type="SUPFAM" id="SSF46774">
    <property type="entry name" value="ARID-like"/>
    <property type="match status" value="1"/>
</dbReference>
<accession>A0A1U7Z2D9</accession>
<feature type="compositionally biased region" description="Polar residues" evidence="7">
    <location>
        <begin position="501"/>
        <end position="510"/>
    </location>
</feature>
<evidence type="ECO:0000256" key="5">
    <source>
        <dbReference type="ARBA" id="ARBA00054600"/>
    </source>
</evidence>
<feature type="compositionally biased region" description="Basic and acidic residues" evidence="7">
    <location>
        <begin position="373"/>
        <end position="388"/>
    </location>
</feature>
<keyword evidence="3" id="KW-0804">Transcription</keyword>
<dbReference type="SMART" id="SM01014">
    <property type="entry name" value="ARID"/>
    <property type="match status" value="1"/>
</dbReference>
<dbReference type="SUPFAM" id="SSF47095">
    <property type="entry name" value="HMG-box"/>
    <property type="match status" value="1"/>
</dbReference>
<dbReference type="eggNOG" id="KOG2744">
    <property type="taxonomic scope" value="Eukaryota"/>
</dbReference>
<dbReference type="eggNOG" id="KOG0381">
    <property type="taxonomic scope" value="Eukaryota"/>
</dbReference>
<dbReference type="Gene3D" id="1.10.150.60">
    <property type="entry name" value="ARID DNA-binding domain"/>
    <property type="match status" value="1"/>
</dbReference>
<feature type="compositionally biased region" description="Polar residues" evidence="7">
    <location>
        <begin position="628"/>
        <end position="638"/>
    </location>
</feature>
<dbReference type="InterPro" id="IPR036431">
    <property type="entry name" value="ARID_dom_sf"/>
</dbReference>
<dbReference type="Proteomes" id="UP000189703">
    <property type="component" value="Unplaced"/>
</dbReference>
<evidence type="ECO:0000259" key="9">
    <source>
        <dbReference type="PROSITE" id="PS51011"/>
    </source>
</evidence>
<dbReference type="InterPro" id="IPR009071">
    <property type="entry name" value="HMG_box_dom"/>
</dbReference>
<evidence type="ECO:0000256" key="3">
    <source>
        <dbReference type="ARBA" id="ARBA00023163"/>
    </source>
</evidence>
<reference evidence="11 12" key="1">
    <citation type="submission" date="2025-04" db="UniProtKB">
        <authorList>
            <consortium name="RefSeq"/>
        </authorList>
    </citation>
    <scope>IDENTIFICATION</scope>
</reference>
<dbReference type="PROSITE" id="PS51011">
    <property type="entry name" value="ARID"/>
    <property type="match status" value="1"/>
</dbReference>
<evidence type="ECO:0000256" key="4">
    <source>
        <dbReference type="ARBA" id="ARBA00023242"/>
    </source>
</evidence>
<dbReference type="InterPro" id="IPR045303">
    <property type="entry name" value="ARID_HMGB9-like"/>
</dbReference>
<name>A0A1U7Z2D9_NELNU</name>
<feature type="region of interest" description="Disordered" evidence="7">
    <location>
        <begin position="363"/>
        <end position="674"/>
    </location>
</feature>
<feature type="domain" description="ARID" evidence="9">
    <location>
        <begin position="54"/>
        <end position="145"/>
    </location>
</feature>
<feature type="domain" description="HMG box" evidence="8">
    <location>
        <begin position="277"/>
        <end position="344"/>
    </location>
</feature>
<dbReference type="RefSeq" id="XP_019056159.1">
    <property type="nucleotide sequence ID" value="XM_019200614.1"/>
</dbReference>
<dbReference type="Gene3D" id="1.10.30.10">
    <property type="entry name" value="High mobility group box domain"/>
    <property type="match status" value="1"/>
</dbReference>
<dbReference type="OrthoDB" id="338531at2759"/>
<keyword evidence="4 6" id="KW-0539">Nucleus</keyword>
<evidence type="ECO:0000256" key="6">
    <source>
        <dbReference type="PROSITE-ProRule" id="PRU00267"/>
    </source>
</evidence>
<comment type="function">
    <text evidence="5">Binds preferentially DNA with A/T-rich content.</text>
</comment>
<dbReference type="RefSeq" id="XP_010241377.1">
    <property type="nucleotide sequence ID" value="XM_010243075.2"/>
</dbReference>
<feature type="compositionally biased region" description="Polar residues" evidence="7">
    <location>
        <begin position="539"/>
        <end position="549"/>
    </location>
</feature>
<feature type="compositionally biased region" description="Basic and acidic residues" evidence="7">
    <location>
        <begin position="440"/>
        <end position="455"/>
    </location>
</feature>